<protein>
    <recommendedName>
        <fullName evidence="4">DUF1677 family protein</fullName>
    </recommendedName>
</protein>
<evidence type="ECO:0000313" key="2">
    <source>
        <dbReference type="EnsemblPlants" id="LPERR03G17980.1"/>
    </source>
</evidence>
<dbReference type="HOGENOM" id="CLU_2088317_0_0_1"/>
<dbReference type="InterPro" id="IPR012876">
    <property type="entry name" value="DUF1677_pln"/>
</dbReference>
<feature type="compositionally biased region" description="Low complexity" evidence="1">
    <location>
        <begin position="57"/>
        <end position="73"/>
    </location>
</feature>
<reference evidence="2" key="3">
    <citation type="submission" date="2015-04" db="UniProtKB">
        <authorList>
            <consortium name="EnsemblPlants"/>
        </authorList>
    </citation>
    <scope>IDENTIFICATION</scope>
</reference>
<keyword evidence="3" id="KW-1185">Reference proteome</keyword>
<dbReference type="Proteomes" id="UP000032180">
    <property type="component" value="Chromosome 3"/>
</dbReference>
<dbReference type="Pfam" id="PF07911">
    <property type="entry name" value="DUF1677"/>
    <property type="match status" value="1"/>
</dbReference>
<sequence>MEAVVAAACECCGFTQECTAAYMAAVRARHGGRWICGLCGDAVGEELALVLLLRRLGSPSSSPRSSTPNTPSRRSLDGAAAAGEPADSDVSAGVALARNGSCFAALLDSWNDKKDTN</sequence>
<evidence type="ECO:0000313" key="3">
    <source>
        <dbReference type="Proteomes" id="UP000032180"/>
    </source>
</evidence>
<dbReference type="AlphaFoldDB" id="A0A0D9VV53"/>
<reference evidence="3" key="2">
    <citation type="submission" date="2013-12" db="EMBL/GenBank/DDBJ databases">
        <authorList>
            <person name="Yu Y."/>
            <person name="Lee S."/>
            <person name="de Baynast K."/>
            <person name="Wissotski M."/>
            <person name="Liu L."/>
            <person name="Talag J."/>
            <person name="Goicoechea J."/>
            <person name="Angelova A."/>
            <person name="Jetty R."/>
            <person name="Kudrna D."/>
            <person name="Golser W."/>
            <person name="Rivera L."/>
            <person name="Zhang J."/>
            <person name="Wing R."/>
        </authorList>
    </citation>
    <scope>NUCLEOTIDE SEQUENCE</scope>
</reference>
<proteinExistence type="predicted"/>
<dbReference type="PANTHER" id="PTHR33108">
    <property type="entry name" value="OS01G0745000 PROTEIN"/>
    <property type="match status" value="1"/>
</dbReference>
<dbReference type="EnsemblPlants" id="LPERR03G17980.1">
    <property type="protein sequence ID" value="LPERR03G17980.1"/>
    <property type="gene ID" value="LPERR03G17980"/>
</dbReference>
<accession>A0A0D9VV53</accession>
<organism evidence="2 3">
    <name type="scientific">Leersia perrieri</name>
    <dbReference type="NCBI Taxonomy" id="77586"/>
    <lineage>
        <taxon>Eukaryota</taxon>
        <taxon>Viridiplantae</taxon>
        <taxon>Streptophyta</taxon>
        <taxon>Embryophyta</taxon>
        <taxon>Tracheophyta</taxon>
        <taxon>Spermatophyta</taxon>
        <taxon>Magnoliopsida</taxon>
        <taxon>Liliopsida</taxon>
        <taxon>Poales</taxon>
        <taxon>Poaceae</taxon>
        <taxon>BOP clade</taxon>
        <taxon>Oryzoideae</taxon>
        <taxon>Oryzeae</taxon>
        <taxon>Oryzinae</taxon>
        <taxon>Leersia</taxon>
    </lineage>
</organism>
<feature type="region of interest" description="Disordered" evidence="1">
    <location>
        <begin position="57"/>
        <end position="86"/>
    </location>
</feature>
<dbReference type="STRING" id="77586.A0A0D9VV53"/>
<dbReference type="Gramene" id="LPERR03G17980.1">
    <property type="protein sequence ID" value="LPERR03G17980.1"/>
    <property type="gene ID" value="LPERR03G17980"/>
</dbReference>
<evidence type="ECO:0000256" key="1">
    <source>
        <dbReference type="SAM" id="MobiDB-lite"/>
    </source>
</evidence>
<dbReference type="PANTHER" id="PTHR33108:SF10">
    <property type="entry name" value="EXPRESSED PROTEIN"/>
    <property type="match status" value="1"/>
</dbReference>
<evidence type="ECO:0008006" key="4">
    <source>
        <dbReference type="Google" id="ProtNLM"/>
    </source>
</evidence>
<reference evidence="2 3" key="1">
    <citation type="submission" date="2012-08" db="EMBL/GenBank/DDBJ databases">
        <title>Oryza genome evolution.</title>
        <authorList>
            <person name="Wing R.A."/>
        </authorList>
    </citation>
    <scope>NUCLEOTIDE SEQUENCE</scope>
</reference>
<name>A0A0D9VV53_9ORYZ</name>